<dbReference type="AlphaFoldDB" id="A0A090ACP3"/>
<keyword evidence="2" id="KW-1185">Reference proteome</keyword>
<accession>A0A090ACP3</accession>
<name>A0A090ACP3_9GAMM</name>
<evidence type="ECO:0000313" key="2">
    <source>
        <dbReference type="Proteomes" id="UP000031623"/>
    </source>
</evidence>
<proteinExistence type="predicted"/>
<sequence length="113" mass="12968">MLLVKTQIAFSDKLNQGKYQAMLEQARRLGVIRTEVWQRFGSIKGVGLPDRTIRDKWIKEGRQFNVGATPWKQTLGDAIGDIKANREAAKVKARQAITRHTQDELEQKRCTPY</sequence>
<evidence type="ECO:0000313" key="1">
    <source>
        <dbReference type="EMBL" id="BAP55528.1"/>
    </source>
</evidence>
<dbReference type="EMBL" id="AP014633">
    <property type="protein sequence ID" value="BAP55528.1"/>
    <property type="molecule type" value="Genomic_DNA"/>
</dbReference>
<organism evidence="1 2">
    <name type="scientific">Thioploca ingrica</name>
    <dbReference type="NCBI Taxonomy" id="40754"/>
    <lineage>
        <taxon>Bacteria</taxon>
        <taxon>Pseudomonadati</taxon>
        <taxon>Pseudomonadota</taxon>
        <taxon>Gammaproteobacteria</taxon>
        <taxon>Thiotrichales</taxon>
        <taxon>Thiotrichaceae</taxon>
        <taxon>Thioploca</taxon>
    </lineage>
</organism>
<dbReference type="HOGENOM" id="CLU_2132378_0_0_6"/>
<dbReference type="Proteomes" id="UP000031623">
    <property type="component" value="Chromosome"/>
</dbReference>
<gene>
    <name evidence="1" type="ORF">THII_1231</name>
</gene>
<dbReference type="KEGG" id="tig:THII_1231"/>
<protein>
    <submittedName>
        <fullName evidence="1">Transposase, IS605 OrfB family, central region</fullName>
    </submittedName>
</protein>
<reference evidence="1 2" key="1">
    <citation type="journal article" date="2014" name="ISME J.">
        <title>Ecophysiology of Thioploca ingrica as revealed by the complete genome sequence supplemented with proteomic evidence.</title>
        <authorList>
            <person name="Kojima H."/>
            <person name="Ogura Y."/>
            <person name="Yamamoto N."/>
            <person name="Togashi T."/>
            <person name="Mori H."/>
            <person name="Watanabe T."/>
            <person name="Nemoto F."/>
            <person name="Kurokawa K."/>
            <person name="Hayashi T."/>
            <person name="Fukui M."/>
        </authorList>
    </citation>
    <scope>NUCLEOTIDE SEQUENCE [LARGE SCALE GENOMIC DNA]</scope>
</reference>
<dbReference type="STRING" id="40754.THII_1231"/>